<name>A0ACC2VBG0_9TREE</name>
<comment type="caution">
    <text evidence="1">The sequence shown here is derived from an EMBL/GenBank/DDBJ whole genome shotgun (WGS) entry which is preliminary data.</text>
</comment>
<dbReference type="EMBL" id="JASBWS010000114">
    <property type="protein sequence ID" value="KAJ9096297.1"/>
    <property type="molecule type" value="Genomic_DNA"/>
</dbReference>
<protein>
    <submittedName>
        <fullName evidence="1">Uncharacterized protein</fullName>
    </submittedName>
</protein>
<keyword evidence="2" id="KW-1185">Reference proteome</keyword>
<reference evidence="1" key="1">
    <citation type="submission" date="2023-04" db="EMBL/GenBank/DDBJ databases">
        <title>Draft Genome sequencing of Naganishia species isolated from polar environments using Oxford Nanopore Technology.</title>
        <authorList>
            <person name="Leo P."/>
            <person name="Venkateswaran K."/>
        </authorList>
    </citation>
    <scope>NUCLEOTIDE SEQUENCE</scope>
    <source>
        <strain evidence="1">MNA-CCFEE 5262</strain>
    </source>
</reference>
<evidence type="ECO:0000313" key="2">
    <source>
        <dbReference type="Proteomes" id="UP001230649"/>
    </source>
</evidence>
<evidence type="ECO:0000313" key="1">
    <source>
        <dbReference type="EMBL" id="KAJ9096297.1"/>
    </source>
</evidence>
<gene>
    <name evidence="1" type="ORF">QFC20_006435</name>
</gene>
<dbReference type="Proteomes" id="UP001230649">
    <property type="component" value="Unassembled WGS sequence"/>
</dbReference>
<sequence length="161" mass="18270">MATYFNKLLGRQSEAEELIANGWVAYMEWPIAPEDTLSRWKSPDLKKLFDELKEDALLEFWLKAVLRAQKKIAWERNYHQHWYSPEAASEYGKKSSESHNDASSQESANDRSSQETGKKYPWDDQSTRRLTDGTFVSVGSGCGGDLNDKATGSNGQSIRSQ</sequence>
<organism evidence="1 2">
    <name type="scientific">Naganishia adeliensis</name>
    <dbReference type="NCBI Taxonomy" id="92952"/>
    <lineage>
        <taxon>Eukaryota</taxon>
        <taxon>Fungi</taxon>
        <taxon>Dikarya</taxon>
        <taxon>Basidiomycota</taxon>
        <taxon>Agaricomycotina</taxon>
        <taxon>Tremellomycetes</taxon>
        <taxon>Filobasidiales</taxon>
        <taxon>Filobasidiaceae</taxon>
        <taxon>Naganishia</taxon>
    </lineage>
</organism>
<accession>A0ACC2VBG0</accession>
<proteinExistence type="predicted"/>